<protein>
    <submittedName>
        <fullName evidence="5">HxlR family transcriptional regulator</fullName>
    </submittedName>
</protein>
<name>A0A2M8W5Z9_9RHOB</name>
<dbReference type="PANTHER" id="PTHR33204">
    <property type="entry name" value="TRANSCRIPTIONAL REGULATOR, MARR FAMILY"/>
    <property type="match status" value="1"/>
</dbReference>
<evidence type="ECO:0000256" key="3">
    <source>
        <dbReference type="ARBA" id="ARBA00023163"/>
    </source>
</evidence>
<reference evidence="5 6" key="1">
    <citation type="submission" date="2017-11" db="EMBL/GenBank/DDBJ databases">
        <title>Genomic Encyclopedia of Archaeal and Bacterial Type Strains, Phase II (KMG-II): From Individual Species to Whole Genera.</title>
        <authorList>
            <person name="Goeker M."/>
        </authorList>
    </citation>
    <scope>NUCLEOTIDE SEQUENCE [LARGE SCALE GENOMIC DNA]</scope>
    <source>
        <strain evidence="5 6">DSM 29128</strain>
    </source>
</reference>
<gene>
    <name evidence="5" type="ORF">BC777_2717</name>
</gene>
<dbReference type="AlphaFoldDB" id="A0A2M8W5Z9"/>
<evidence type="ECO:0000313" key="6">
    <source>
        <dbReference type="Proteomes" id="UP000228531"/>
    </source>
</evidence>
<proteinExistence type="predicted"/>
<sequence length="180" mass="19529">MDIKLFVNVTSRAWALAILSNLHAGVAGRQAPLLAATGASRTAFAQSMDHLITVGLLERNPGYGHPLRPEFRLTSLGVSAAAMANKIQSVAGKEDQDLLRRSWTLPVLTTLHTPSRFNDIKRSLPSITDRALSQSLKIMEVRSWVCRAVDETARPPRSIYSAVNAGAAISQATAPEIRFV</sequence>
<dbReference type="PROSITE" id="PS51118">
    <property type="entry name" value="HTH_HXLR"/>
    <property type="match status" value="1"/>
</dbReference>
<keyword evidence="3" id="KW-0804">Transcription</keyword>
<dbReference type="InterPro" id="IPR036390">
    <property type="entry name" value="WH_DNA-bd_sf"/>
</dbReference>
<keyword evidence="2" id="KW-0238">DNA-binding</keyword>
<dbReference type="RefSeq" id="WP_100368641.1">
    <property type="nucleotide sequence ID" value="NZ_PGTY01000002.1"/>
</dbReference>
<dbReference type="Gene3D" id="1.10.10.10">
    <property type="entry name" value="Winged helix-like DNA-binding domain superfamily/Winged helix DNA-binding domain"/>
    <property type="match status" value="2"/>
</dbReference>
<dbReference type="InterPro" id="IPR002577">
    <property type="entry name" value="HTH_HxlR"/>
</dbReference>
<dbReference type="GO" id="GO:0003677">
    <property type="term" value="F:DNA binding"/>
    <property type="evidence" value="ECO:0007669"/>
    <property type="project" value="UniProtKB-KW"/>
</dbReference>
<keyword evidence="6" id="KW-1185">Reference proteome</keyword>
<dbReference type="InterPro" id="IPR036388">
    <property type="entry name" value="WH-like_DNA-bd_sf"/>
</dbReference>
<dbReference type="EMBL" id="PGTY01000002">
    <property type="protein sequence ID" value="PJI86348.1"/>
    <property type="molecule type" value="Genomic_DNA"/>
</dbReference>
<dbReference type="PANTHER" id="PTHR33204:SF18">
    <property type="entry name" value="TRANSCRIPTIONAL REGULATORY PROTEIN"/>
    <property type="match status" value="1"/>
</dbReference>
<dbReference type="SUPFAM" id="SSF46785">
    <property type="entry name" value="Winged helix' DNA-binding domain"/>
    <property type="match status" value="2"/>
</dbReference>
<evidence type="ECO:0000256" key="1">
    <source>
        <dbReference type="ARBA" id="ARBA00023015"/>
    </source>
</evidence>
<evidence type="ECO:0000259" key="4">
    <source>
        <dbReference type="PROSITE" id="PS51118"/>
    </source>
</evidence>
<keyword evidence="1" id="KW-0805">Transcription regulation</keyword>
<comment type="caution">
    <text evidence="5">The sequence shown here is derived from an EMBL/GenBank/DDBJ whole genome shotgun (WGS) entry which is preliminary data.</text>
</comment>
<evidence type="ECO:0000313" key="5">
    <source>
        <dbReference type="EMBL" id="PJI86348.1"/>
    </source>
</evidence>
<dbReference type="OrthoDB" id="7351781at2"/>
<feature type="domain" description="HTH hxlR-type" evidence="4">
    <location>
        <begin position="90"/>
        <end position="180"/>
    </location>
</feature>
<evidence type="ECO:0000256" key="2">
    <source>
        <dbReference type="ARBA" id="ARBA00023125"/>
    </source>
</evidence>
<dbReference type="Pfam" id="PF01638">
    <property type="entry name" value="HxlR"/>
    <property type="match status" value="1"/>
</dbReference>
<accession>A0A2M8W5Z9</accession>
<organism evidence="5 6">
    <name type="scientific">Yoonia maricola</name>
    <dbReference type="NCBI Taxonomy" id="420999"/>
    <lineage>
        <taxon>Bacteria</taxon>
        <taxon>Pseudomonadati</taxon>
        <taxon>Pseudomonadota</taxon>
        <taxon>Alphaproteobacteria</taxon>
        <taxon>Rhodobacterales</taxon>
        <taxon>Paracoccaceae</taxon>
        <taxon>Yoonia</taxon>
    </lineage>
</organism>
<dbReference type="Proteomes" id="UP000228531">
    <property type="component" value="Unassembled WGS sequence"/>
</dbReference>